<dbReference type="AlphaFoldDB" id="A0A1L9SG78"/>
<dbReference type="InterPro" id="IPR050815">
    <property type="entry name" value="TF_fung"/>
</dbReference>
<dbReference type="GO" id="GO:0008270">
    <property type="term" value="F:zinc ion binding"/>
    <property type="evidence" value="ECO:0007669"/>
    <property type="project" value="InterPro"/>
</dbReference>
<dbReference type="InterPro" id="IPR007219">
    <property type="entry name" value="XnlR_reg_dom"/>
</dbReference>
<protein>
    <recommendedName>
        <fullName evidence="6">Xylanolytic transcriptional activator regulatory domain-containing protein</fullName>
    </recommendedName>
</protein>
<proteinExistence type="predicted"/>
<evidence type="ECO:0000259" key="6">
    <source>
        <dbReference type="SMART" id="SM00906"/>
    </source>
</evidence>
<keyword evidence="5" id="KW-0539">Nucleus</keyword>
<evidence type="ECO:0000313" key="8">
    <source>
        <dbReference type="Proteomes" id="UP000184188"/>
    </source>
</evidence>
<feature type="domain" description="Xylanolytic transcriptional activator regulatory" evidence="6">
    <location>
        <begin position="175"/>
        <end position="244"/>
    </location>
</feature>
<evidence type="ECO:0000313" key="7">
    <source>
        <dbReference type="EMBL" id="OJJ46171.1"/>
    </source>
</evidence>
<accession>A0A1L9SG78</accession>
<dbReference type="GO" id="GO:0003677">
    <property type="term" value="F:DNA binding"/>
    <property type="evidence" value="ECO:0007669"/>
    <property type="project" value="InterPro"/>
</dbReference>
<gene>
    <name evidence="7" type="ORF">ASPZODRAFT_133177</name>
</gene>
<dbReference type="CDD" id="cd12148">
    <property type="entry name" value="fungal_TF_MHR"/>
    <property type="match status" value="1"/>
</dbReference>
<sequence length="526" mass="59730">MVCCTYCESKGLPCSLVTRPRPRVSSSAATKRSSRGEATAAQAAVCTTARVCSQSCSPVEVSPLPPRDVCEDLVDVYFSTLHDTQGALFHRPSFMRAFEENTVPDIILLSISAFVARFSNHSYFDGVDRWDRGHTWGRAARNMLNIQTMEISIVTLQVCHLLSSLSIADGDPATEALCSGIANRVVQLLGLPHRLSQDPLQREIELRVWWSIYMMDVWIATGRGFPRTFHLDLSWPWPMEEAAFEQLGPDAAVDLIELDNDHILRKTSMWGQMIPLAALKAQIQDLNDSARYAGDTMDEGFLESVADLSSKLDQWVVDLPPSLHDTDANLAQIAERGMGHVFVALHFGYHYFAILLYYRFLHDSLTPNMSAQRLVYAQRCKFHATAITRLLWTGTHEHRCNCVWLLISHLLVISSSVHLHTLLLDTDPDLIAQARILLERNFIMLTNLMEVWPWLAHTMARLKSFHDACLRAPNAEDAFQMDDWMNTFLHQHSHVLPSDQRAYRNQLVELDHWEHAVLQTERFIDA</sequence>
<dbReference type="PANTHER" id="PTHR47338:SF16">
    <property type="entry name" value="TRANSCRIPTION FACTOR, PUTATIVE (AFU_ORTHOLOGUE AFUA_2G09360)-RELATED"/>
    <property type="match status" value="1"/>
</dbReference>
<dbReference type="SMART" id="SM00906">
    <property type="entry name" value="Fungal_trans"/>
    <property type="match status" value="1"/>
</dbReference>
<evidence type="ECO:0000256" key="3">
    <source>
        <dbReference type="ARBA" id="ARBA00023015"/>
    </source>
</evidence>
<name>A0A1L9SG78_9EURO</name>
<dbReference type="Proteomes" id="UP000184188">
    <property type="component" value="Unassembled WGS sequence"/>
</dbReference>
<dbReference type="GeneID" id="34609673"/>
<reference evidence="8" key="1">
    <citation type="journal article" date="2017" name="Genome Biol.">
        <title>Comparative genomics reveals high biological diversity and specific adaptations in the industrially and medically important fungal genus Aspergillus.</title>
        <authorList>
            <person name="de Vries R.P."/>
            <person name="Riley R."/>
            <person name="Wiebenga A."/>
            <person name="Aguilar-Osorio G."/>
            <person name="Amillis S."/>
            <person name="Uchima C.A."/>
            <person name="Anderluh G."/>
            <person name="Asadollahi M."/>
            <person name="Askin M."/>
            <person name="Barry K."/>
            <person name="Battaglia E."/>
            <person name="Bayram O."/>
            <person name="Benocci T."/>
            <person name="Braus-Stromeyer S.A."/>
            <person name="Caldana C."/>
            <person name="Canovas D."/>
            <person name="Cerqueira G.C."/>
            <person name="Chen F."/>
            <person name="Chen W."/>
            <person name="Choi C."/>
            <person name="Clum A."/>
            <person name="Dos Santos R.A."/>
            <person name="Damasio A.R."/>
            <person name="Diallinas G."/>
            <person name="Emri T."/>
            <person name="Fekete E."/>
            <person name="Flipphi M."/>
            <person name="Freyberg S."/>
            <person name="Gallo A."/>
            <person name="Gournas C."/>
            <person name="Habgood R."/>
            <person name="Hainaut M."/>
            <person name="Harispe M.L."/>
            <person name="Henrissat B."/>
            <person name="Hilden K.S."/>
            <person name="Hope R."/>
            <person name="Hossain A."/>
            <person name="Karabika E."/>
            <person name="Karaffa L."/>
            <person name="Karanyi Z."/>
            <person name="Krasevec N."/>
            <person name="Kuo A."/>
            <person name="Kusch H."/>
            <person name="LaButti K."/>
            <person name="Lagendijk E.L."/>
            <person name="Lapidus A."/>
            <person name="Levasseur A."/>
            <person name="Lindquist E."/>
            <person name="Lipzen A."/>
            <person name="Logrieco A.F."/>
            <person name="MacCabe A."/>
            <person name="Maekelae M.R."/>
            <person name="Malavazi I."/>
            <person name="Melin P."/>
            <person name="Meyer V."/>
            <person name="Mielnichuk N."/>
            <person name="Miskei M."/>
            <person name="Molnar A.P."/>
            <person name="Mule G."/>
            <person name="Ngan C.Y."/>
            <person name="Orejas M."/>
            <person name="Orosz E."/>
            <person name="Ouedraogo J.P."/>
            <person name="Overkamp K.M."/>
            <person name="Park H.-S."/>
            <person name="Perrone G."/>
            <person name="Piumi F."/>
            <person name="Punt P.J."/>
            <person name="Ram A.F."/>
            <person name="Ramon A."/>
            <person name="Rauscher S."/>
            <person name="Record E."/>
            <person name="Riano-Pachon D.M."/>
            <person name="Robert V."/>
            <person name="Roehrig J."/>
            <person name="Ruller R."/>
            <person name="Salamov A."/>
            <person name="Salih N.S."/>
            <person name="Samson R.A."/>
            <person name="Sandor E."/>
            <person name="Sanguinetti M."/>
            <person name="Schuetze T."/>
            <person name="Sepcic K."/>
            <person name="Shelest E."/>
            <person name="Sherlock G."/>
            <person name="Sophianopoulou V."/>
            <person name="Squina F.M."/>
            <person name="Sun H."/>
            <person name="Susca A."/>
            <person name="Todd R.B."/>
            <person name="Tsang A."/>
            <person name="Unkles S.E."/>
            <person name="van de Wiele N."/>
            <person name="van Rossen-Uffink D."/>
            <person name="Oliveira J.V."/>
            <person name="Vesth T.C."/>
            <person name="Visser J."/>
            <person name="Yu J.-H."/>
            <person name="Zhou M."/>
            <person name="Andersen M.R."/>
            <person name="Archer D.B."/>
            <person name="Baker S.E."/>
            <person name="Benoit I."/>
            <person name="Brakhage A.A."/>
            <person name="Braus G.H."/>
            <person name="Fischer R."/>
            <person name="Frisvad J.C."/>
            <person name="Goldman G.H."/>
            <person name="Houbraken J."/>
            <person name="Oakley B."/>
            <person name="Pocsi I."/>
            <person name="Scazzocchio C."/>
            <person name="Seiboth B."/>
            <person name="vanKuyk P.A."/>
            <person name="Wortman J."/>
            <person name="Dyer P.S."/>
            <person name="Grigoriev I.V."/>
        </authorList>
    </citation>
    <scope>NUCLEOTIDE SEQUENCE [LARGE SCALE GENOMIC DNA]</scope>
    <source>
        <strain evidence="8">CBS 506.65</strain>
    </source>
</reference>
<dbReference type="Pfam" id="PF04082">
    <property type="entry name" value="Fungal_trans"/>
    <property type="match status" value="1"/>
</dbReference>
<dbReference type="GO" id="GO:0006351">
    <property type="term" value="P:DNA-templated transcription"/>
    <property type="evidence" value="ECO:0007669"/>
    <property type="project" value="InterPro"/>
</dbReference>
<organism evidence="7 8">
    <name type="scientific">Penicilliopsis zonata CBS 506.65</name>
    <dbReference type="NCBI Taxonomy" id="1073090"/>
    <lineage>
        <taxon>Eukaryota</taxon>
        <taxon>Fungi</taxon>
        <taxon>Dikarya</taxon>
        <taxon>Ascomycota</taxon>
        <taxon>Pezizomycotina</taxon>
        <taxon>Eurotiomycetes</taxon>
        <taxon>Eurotiomycetidae</taxon>
        <taxon>Eurotiales</taxon>
        <taxon>Aspergillaceae</taxon>
        <taxon>Penicilliopsis</taxon>
    </lineage>
</organism>
<dbReference type="GO" id="GO:0000981">
    <property type="term" value="F:DNA-binding transcription factor activity, RNA polymerase II-specific"/>
    <property type="evidence" value="ECO:0007669"/>
    <property type="project" value="InterPro"/>
</dbReference>
<evidence type="ECO:0000256" key="5">
    <source>
        <dbReference type="ARBA" id="ARBA00023242"/>
    </source>
</evidence>
<evidence type="ECO:0000256" key="4">
    <source>
        <dbReference type="ARBA" id="ARBA00023163"/>
    </source>
</evidence>
<keyword evidence="3" id="KW-0805">Transcription regulation</keyword>
<keyword evidence="2" id="KW-0479">Metal-binding</keyword>
<dbReference type="VEuPathDB" id="FungiDB:ASPZODRAFT_133177"/>
<dbReference type="GO" id="GO:0005634">
    <property type="term" value="C:nucleus"/>
    <property type="evidence" value="ECO:0007669"/>
    <property type="project" value="UniProtKB-SubCell"/>
</dbReference>
<dbReference type="OrthoDB" id="1924787at2759"/>
<comment type="subcellular location">
    <subcellularLocation>
        <location evidence="1">Nucleus</location>
    </subcellularLocation>
</comment>
<keyword evidence="4" id="KW-0804">Transcription</keyword>
<dbReference type="EMBL" id="KV878343">
    <property type="protein sequence ID" value="OJJ46171.1"/>
    <property type="molecule type" value="Genomic_DNA"/>
</dbReference>
<evidence type="ECO:0000256" key="1">
    <source>
        <dbReference type="ARBA" id="ARBA00004123"/>
    </source>
</evidence>
<dbReference type="PANTHER" id="PTHR47338">
    <property type="entry name" value="ZN(II)2CYS6 TRANSCRIPTION FACTOR (EUROFUNG)-RELATED"/>
    <property type="match status" value="1"/>
</dbReference>
<keyword evidence="8" id="KW-1185">Reference proteome</keyword>
<dbReference type="RefSeq" id="XP_022580681.1">
    <property type="nucleotide sequence ID" value="XM_022723208.1"/>
</dbReference>
<evidence type="ECO:0000256" key="2">
    <source>
        <dbReference type="ARBA" id="ARBA00022723"/>
    </source>
</evidence>